<name>A0A938XVA0_9FIRM</name>
<reference evidence="2" key="1">
    <citation type="submission" date="2021-01" db="EMBL/GenBank/DDBJ databases">
        <title>Genomic Encyclopedia of Type Strains, Phase IV (KMG-IV): sequencing the most valuable type-strain genomes for metagenomic binning, comparative biology and taxonomic classification.</title>
        <authorList>
            <person name="Goeker M."/>
        </authorList>
    </citation>
    <scope>NUCLEOTIDE SEQUENCE</scope>
    <source>
        <strain evidence="2">DSM 23230</strain>
    </source>
</reference>
<proteinExistence type="predicted"/>
<evidence type="ECO:0000259" key="1">
    <source>
        <dbReference type="Pfam" id="PF13091"/>
    </source>
</evidence>
<evidence type="ECO:0000313" key="2">
    <source>
        <dbReference type="EMBL" id="MBM7555885.1"/>
    </source>
</evidence>
<keyword evidence="3" id="KW-1185">Reference proteome</keyword>
<dbReference type="Proteomes" id="UP000774000">
    <property type="component" value="Unassembled WGS sequence"/>
</dbReference>
<organism evidence="2 3">
    <name type="scientific">Halanaerobacter jeridensis</name>
    <dbReference type="NCBI Taxonomy" id="706427"/>
    <lineage>
        <taxon>Bacteria</taxon>
        <taxon>Bacillati</taxon>
        <taxon>Bacillota</taxon>
        <taxon>Clostridia</taxon>
        <taxon>Halanaerobiales</taxon>
        <taxon>Halobacteroidaceae</taxon>
        <taxon>Halanaerobacter</taxon>
    </lineage>
</organism>
<dbReference type="SUPFAM" id="SSF56024">
    <property type="entry name" value="Phospholipase D/nuclease"/>
    <property type="match status" value="1"/>
</dbReference>
<dbReference type="Gene3D" id="3.30.870.10">
    <property type="entry name" value="Endonuclease Chain A"/>
    <property type="match status" value="1"/>
</dbReference>
<dbReference type="Pfam" id="PF13091">
    <property type="entry name" value="PLDc_2"/>
    <property type="match status" value="1"/>
</dbReference>
<feature type="domain" description="Phospholipase D-like" evidence="1">
    <location>
        <begin position="53"/>
        <end position="166"/>
    </location>
</feature>
<dbReference type="AlphaFoldDB" id="A0A938XVA0"/>
<accession>A0A938XVA0</accession>
<evidence type="ECO:0000313" key="3">
    <source>
        <dbReference type="Proteomes" id="UP000774000"/>
    </source>
</evidence>
<sequence length="202" mass="23745">MSKARDSNAFYSGFWRLFFRWFGTGGKGWLRNPFNPDGPKVTLRSYLKLLNFKANHRKVDVQLVLDPNRDAFGRVKNGIPNRVVAYELFNKTKGKIKTRWYDTQGEQFHTKLISIKYKNYSLVFGGSANLTRRNLDNYNLEAELKIKSNNNSQFVKEVEVYFEKIWNNQQGHYTIALEEYSDKSTIKKALYRLQEWSGLSTF</sequence>
<dbReference type="EMBL" id="JAFBDQ010000003">
    <property type="protein sequence ID" value="MBM7555885.1"/>
    <property type="molecule type" value="Genomic_DNA"/>
</dbReference>
<protein>
    <recommendedName>
        <fullName evidence="1">Phospholipase D-like domain-containing protein</fullName>
    </recommendedName>
</protein>
<comment type="caution">
    <text evidence="2">The sequence shown here is derived from an EMBL/GenBank/DDBJ whole genome shotgun (WGS) entry which is preliminary data.</text>
</comment>
<dbReference type="InterPro" id="IPR025202">
    <property type="entry name" value="PLD-like_dom"/>
</dbReference>
<gene>
    <name evidence="2" type="ORF">JOC47_000719</name>
</gene>